<evidence type="ECO:0000256" key="1">
    <source>
        <dbReference type="SAM" id="MobiDB-lite"/>
    </source>
</evidence>
<evidence type="ECO:0000313" key="4">
    <source>
        <dbReference type="Proteomes" id="UP000070700"/>
    </source>
</evidence>
<dbReference type="InParanoid" id="A0A194XFW1"/>
<dbReference type="OrthoDB" id="3553448at2759"/>
<dbReference type="RefSeq" id="XP_018073440.1">
    <property type="nucleotide sequence ID" value="XM_018221928.1"/>
</dbReference>
<dbReference type="Proteomes" id="UP000070700">
    <property type="component" value="Unassembled WGS sequence"/>
</dbReference>
<feature type="compositionally biased region" description="Low complexity" evidence="1">
    <location>
        <begin position="136"/>
        <end position="149"/>
    </location>
</feature>
<feature type="region of interest" description="Disordered" evidence="1">
    <location>
        <begin position="136"/>
        <end position="163"/>
    </location>
</feature>
<protein>
    <submittedName>
        <fullName evidence="3">Uncharacterized protein</fullName>
    </submittedName>
</protein>
<dbReference type="AlphaFoldDB" id="A0A194XFW1"/>
<evidence type="ECO:0000256" key="2">
    <source>
        <dbReference type="SAM" id="Phobius"/>
    </source>
</evidence>
<keyword evidence="4" id="KW-1185">Reference proteome</keyword>
<keyword evidence="2" id="KW-1133">Transmembrane helix</keyword>
<dbReference type="KEGG" id="psco:LY89DRAFT_773192"/>
<organism evidence="3 4">
    <name type="scientific">Mollisia scopiformis</name>
    <name type="common">Conifer needle endophyte fungus</name>
    <name type="synonym">Phialocephala scopiformis</name>
    <dbReference type="NCBI Taxonomy" id="149040"/>
    <lineage>
        <taxon>Eukaryota</taxon>
        <taxon>Fungi</taxon>
        <taxon>Dikarya</taxon>
        <taxon>Ascomycota</taxon>
        <taxon>Pezizomycotina</taxon>
        <taxon>Leotiomycetes</taxon>
        <taxon>Helotiales</taxon>
        <taxon>Mollisiaceae</taxon>
        <taxon>Mollisia</taxon>
    </lineage>
</organism>
<gene>
    <name evidence="3" type="ORF">LY89DRAFT_773192</name>
</gene>
<feature type="transmembrane region" description="Helical" evidence="2">
    <location>
        <begin position="173"/>
        <end position="194"/>
    </location>
</feature>
<keyword evidence="2" id="KW-0472">Membrane</keyword>
<accession>A0A194XFW1</accession>
<sequence length="354" mass="38589">MGEWILLFTRNMSNRMDLSMSDLDECTGLLNFDIQPDERGDVLSFTLMINRNWECVGGTTTLTAHGCSTALTAGEILSSVWLAPQPTPSITMDLPAERNLTTWFVPKDTSAVCDGIPVLWQNTDVQILALLGVTPTSSSPTTGSQSSGTIPANTNSSSSSVHSGSSLSSGAKAAIGITIPLAFLALLAGVFIFFRRRNMKTPQHQHHELPTSAESDSGNWTHLSFLKHGFKHKASELDSSRVFEADEAHQIVEIGDGRDVVFEMADTSSVGGGKDVKIRGDAEGVEMGETKEVKKGDVGQDRLLSNRRPERGSNEIEIDSAREKILELLNLEFRATKDSETEGHCRTRLRTRAR</sequence>
<evidence type="ECO:0000313" key="3">
    <source>
        <dbReference type="EMBL" id="KUJ19085.1"/>
    </source>
</evidence>
<keyword evidence="2" id="KW-0812">Transmembrane</keyword>
<reference evidence="3 4" key="1">
    <citation type="submission" date="2015-10" db="EMBL/GenBank/DDBJ databases">
        <title>Full genome of DAOMC 229536 Phialocephala scopiformis, a fungal endophyte of spruce producing the potent anti-insectan compound rugulosin.</title>
        <authorList>
            <consortium name="DOE Joint Genome Institute"/>
            <person name="Walker A.K."/>
            <person name="Frasz S.L."/>
            <person name="Seifert K.A."/>
            <person name="Miller J.D."/>
            <person name="Mondo S.J."/>
            <person name="Labutti K."/>
            <person name="Lipzen A."/>
            <person name="Dockter R."/>
            <person name="Kennedy M."/>
            <person name="Grigoriev I.V."/>
            <person name="Spatafora J.W."/>
        </authorList>
    </citation>
    <scope>NUCLEOTIDE SEQUENCE [LARGE SCALE GENOMIC DNA]</scope>
    <source>
        <strain evidence="3 4">CBS 120377</strain>
    </source>
</reference>
<name>A0A194XFW1_MOLSC</name>
<dbReference type="EMBL" id="KQ947411">
    <property type="protein sequence ID" value="KUJ19085.1"/>
    <property type="molecule type" value="Genomic_DNA"/>
</dbReference>
<proteinExistence type="predicted"/>
<dbReference type="GeneID" id="28831654"/>